<comment type="caution">
    <text evidence="2">The sequence shown here is derived from an EMBL/GenBank/DDBJ whole genome shotgun (WGS) entry which is preliminary data.</text>
</comment>
<protein>
    <recommendedName>
        <fullName evidence="4">Lipocalin-like domain-containing protein</fullName>
    </recommendedName>
</protein>
<accession>A0A504J912</accession>
<feature type="chain" id="PRO_5021488291" description="Lipocalin-like domain-containing protein" evidence="1">
    <location>
        <begin position="21"/>
        <end position="365"/>
    </location>
</feature>
<dbReference type="OrthoDB" id="1155918at2"/>
<keyword evidence="1" id="KW-0732">Signal</keyword>
<evidence type="ECO:0008006" key="4">
    <source>
        <dbReference type="Google" id="ProtNLM"/>
    </source>
</evidence>
<name>A0A504J912_9FLAO</name>
<reference evidence="2 3" key="1">
    <citation type="submission" date="2019-06" db="EMBL/GenBank/DDBJ databases">
        <authorList>
            <person name="Meng X."/>
        </authorList>
    </citation>
    <scope>NUCLEOTIDE SEQUENCE [LARGE SCALE GENOMIC DNA]</scope>
    <source>
        <strain evidence="2 3">M625</strain>
    </source>
</reference>
<organism evidence="2 3">
    <name type="scientific">Aquimarina algicola</name>
    <dbReference type="NCBI Taxonomy" id="2589995"/>
    <lineage>
        <taxon>Bacteria</taxon>
        <taxon>Pseudomonadati</taxon>
        <taxon>Bacteroidota</taxon>
        <taxon>Flavobacteriia</taxon>
        <taxon>Flavobacteriales</taxon>
        <taxon>Flavobacteriaceae</taxon>
        <taxon>Aquimarina</taxon>
    </lineage>
</organism>
<dbReference type="EMBL" id="VFWZ01000007">
    <property type="protein sequence ID" value="TPN83529.1"/>
    <property type="molecule type" value="Genomic_DNA"/>
</dbReference>
<feature type="signal peptide" evidence="1">
    <location>
        <begin position="1"/>
        <end position="20"/>
    </location>
</feature>
<sequence>MKTLQLYLCLSICMAIISCSSDDSDSNSGDLTSVESNPQEETVLEASLVSKGISVRGAERKAGTPPTPNGNISFTLENNENQSAFLNSGFDIDFNAPDSYAGAYLQIKSGEETAADYLDIPRDALFRSASNNKRFLKSGKEDEGEFGFDVDFSNDIPPGKFCYIICIYDDNGNISNPVEVCVEVEAWGGNINFAGDWNYTKQIENDNTTISLGEEECDNFTRTISCTDSTESVTVDKDYCTIIDSLIITFNEDGTYEYTTKDRNTRIDFNATQDACSAVYTSEEKETYMSKGKWAYDEEEKKLTLVEFEYIIRNETTQEVEEGLEEDGDLVFDGTITLSGSEFTLKEVYTDGDETESYEYFFEKR</sequence>
<dbReference type="RefSeq" id="WP_140595899.1">
    <property type="nucleotide sequence ID" value="NZ_VFWZ01000007.1"/>
</dbReference>
<keyword evidence="3" id="KW-1185">Reference proteome</keyword>
<evidence type="ECO:0000313" key="3">
    <source>
        <dbReference type="Proteomes" id="UP000315540"/>
    </source>
</evidence>
<dbReference type="Proteomes" id="UP000315540">
    <property type="component" value="Unassembled WGS sequence"/>
</dbReference>
<dbReference type="PROSITE" id="PS51257">
    <property type="entry name" value="PROKAR_LIPOPROTEIN"/>
    <property type="match status" value="1"/>
</dbReference>
<evidence type="ECO:0000256" key="1">
    <source>
        <dbReference type="SAM" id="SignalP"/>
    </source>
</evidence>
<proteinExistence type="predicted"/>
<evidence type="ECO:0000313" key="2">
    <source>
        <dbReference type="EMBL" id="TPN83529.1"/>
    </source>
</evidence>
<dbReference type="AlphaFoldDB" id="A0A504J912"/>
<gene>
    <name evidence="2" type="ORF">FHK87_20135</name>
</gene>